<name>A0AB39R6H7_9ACTN</name>
<keyword evidence="6" id="KW-0614">Plasmid</keyword>
<dbReference type="GO" id="GO:0006355">
    <property type="term" value="P:regulation of DNA-templated transcription"/>
    <property type="evidence" value="ECO:0007669"/>
    <property type="project" value="InterPro"/>
</dbReference>
<geneLocation type="plasmid" evidence="6">
    <name>unnamed1</name>
</geneLocation>
<dbReference type="SUPFAM" id="SSF46894">
    <property type="entry name" value="C-terminal effector domain of the bipartite response regulators"/>
    <property type="match status" value="1"/>
</dbReference>
<keyword evidence="3" id="KW-0804">Transcription</keyword>
<dbReference type="CDD" id="cd06170">
    <property type="entry name" value="LuxR_C_like"/>
    <property type="match status" value="1"/>
</dbReference>
<dbReference type="GO" id="GO:0003677">
    <property type="term" value="F:DNA binding"/>
    <property type="evidence" value="ECO:0007669"/>
    <property type="project" value="UniProtKB-KW"/>
</dbReference>
<sequence length="415" mass="44125">MNLYGRFREQLVIGQRIARTQRGQSNLILLRGPKGYGKTVLVDRIIRLARRASFDVASGRIIHYKRLLLAASLMAVSTHPQTISGSPGQAVAAPGPDLLGEALGAVLPGRRQGAARPVLIALDDVAWGDPDILAALRWLPAAPSNRPVLWLLSGTGGPTPHVLSSHPDAVCLTLGPLRRPDALRMAAGRLGGSPDVPTESLITACGGHPALLGAVLDELAACVGYRVRGGIAGLASTALPPHVVTTLLRADPRLSGPTLDLLRLVAAGQIPPQMSRLIRLPDGRAVSALGSVREATEAGVLVLDGDRLRFRHPLLNQAADLLRCERSADDGERGLLTATEQTITRLVATGLTNRQIASRVNLSPHTVNFHLRKIFQKLGVSSRVELVGTRLHLLRPAFDTDPTPPAHESRQAHAG</sequence>
<dbReference type="EMBL" id="CP163442">
    <property type="protein sequence ID" value="XDQ50141.1"/>
    <property type="molecule type" value="Genomic_DNA"/>
</dbReference>
<gene>
    <name evidence="6" type="ORF">AB5J52_49590</name>
</gene>
<feature type="region of interest" description="Disordered" evidence="4">
    <location>
        <begin position="396"/>
        <end position="415"/>
    </location>
</feature>
<evidence type="ECO:0000259" key="5">
    <source>
        <dbReference type="PROSITE" id="PS50043"/>
    </source>
</evidence>
<dbReference type="PRINTS" id="PR00038">
    <property type="entry name" value="HTHLUXR"/>
</dbReference>
<feature type="domain" description="HTH luxR-type" evidence="5">
    <location>
        <begin position="329"/>
        <end position="395"/>
    </location>
</feature>
<dbReference type="Gene3D" id="1.10.10.10">
    <property type="entry name" value="Winged helix-like DNA-binding domain superfamily/Winged helix DNA-binding domain"/>
    <property type="match status" value="1"/>
</dbReference>
<dbReference type="InterPro" id="IPR027417">
    <property type="entry name" value="P-loop_NTPase"/>
</dbReference>
<dbReference type="SMART" id="SM00421">
    <property type="entry name" value="HTH_LUXR"/>
    <property type="match status" value="1"/>
</dbReference>
<dbReference type="Pfam" id="PF13191">
    <property type="entry name" value="AAA_16"/>
    <property type="match status" value="1"/>
</dbReference>
<evidence type="ECO:0000256" key="1">
    <source>
        <dbReference type="ARBA" id="ARBA00023015"/>
    </source>
</evidence>
<keyword evidence="2" id="KW-0238">DNA-binding</keyword>
<organism evidence="6">
    <name type="scientific">Streptomyces sp. R39</name>
    <dbReference type="NCBI Taxonomy" id="3238631"/>
    <lineage>
        <taxon>Bacteria</taxon>
        <taxon>Bacillati</taxon>
        <taxon>Actinomycetota</taxon>
        <taxon>Actinomycetes</taxon>
        <taxon>Kitasatosporales</taxon>
        <taxon>Streptomycetaceae</taxon>
        <taxon>Streptomyces</taxon>
    </lineage>
</organism>
<evidence type="ECO:0000313" key="6">
    <source>
        <dbReference type="EMBL" id="XDQ50141.1"/>
    </source>
</evidence>
<evidence type="ECO:0000256" key="2">
    <source>
        <dbReference type="ARBA" id="ARBA00023125"/>
    </source>
</evidence>
<reference evidence="6" key="1">
    <citation type="submission" date="2024-07" db="EMBL/GenBank/DDBJ databases">
        <authorList>
            <person name="Yu S.T."/>
        </authorList>
    </citation>
    <scope>NUCLEOTIDE SEQUENCE</scope>
    <source>
        <strain evidence="6">R39</strain>
        <plasmid evidence="6">unnamed1</plasmid>
    </source>
</reference>
<dbReference type="PANTHER" id="PTHR44688:SF16">
    <property type="entry name" value="DNA-BINDING TRANSCRIPTIONAL ACTIVATOR DEVR_DOSR"/>
    <property type="match status" value="1"/>
</dbReference>
<dbReference type="Pfam" id="PF00196">
    <property type="entry name" value="GerE"/>
    <property type="match status" value="1"/>
</dbReference>
<dbReference type="AlphaFoldDB" id="A0AB39R6H7"/>
<evidence type="ECO:0000256" key="4">
    <source>
        <dbReference type="SAM" id="MobiDB-lite"/>
    </source>
</evidence>
<dbReference type="InterPro" id="IPR016032">
    <property type="entry name" value="Sig_transdc_resp-reg_C-effctor"/>
</dbReference>
<proteinExistence type="predicted"/>
<dbReference type="InterPro" id="IPR000792">
    <property type="entry name" value="Tscrpt_reg_LuxR_C"/>
</dbReference>
<protein>
    <submittedName>
        <fullName evidence="6">LuxR C-terminal-related transcriptional regulator</fullName>
    </submittedName>
</protein>
<dbReference type="InterPro" id="IPR041664">
    <property type="entry name" value="AAA_16"/>
</dbReference>
<dbReference type="InterPro" id="IPR036388">
    <property type="entry name" value="WH-like_DNA-bd_sf"/>
</dbReference>
<dbReference type="PROSITE" id="PS50043">
    <property type="entry name" value="HTH_LUXR_2"/>
    <property type="match status" value="1"/>
</dbReference>
<dbReference type="RefSeq" id="WP_369228660.1">
    <property type="nucleotide sequence ID" value="NZ_CP163442.1"/>
</dbReference>
<keyword evidence="1" id="KW-0805">Transcription regulation</keyword>
<evidence type="ECO:0000256" key="3">
    <source>
        <dbReference type="ARBA" id="ARBA00023163"/>
    </source>
</evidence>
<accession>A0AB39R6H7</accession>
<dbReference type="PANTHER" id="PTHR44688">
    <property type="entry name" value="DNA-BINDING TRANSCRIPTIONAL ACTIVATOR DEVR_DOSR"/>
    <property type="match status" value="1"/>
</dbReference>
<dbReference type="SUPFAM" id="SSF52540">
    <property type="entry name" value="P-loop containing nucleoside triphosphate hydrolases"/>
    <property type="match status" value="1"/>
</dbReference>